<keyword evidence="2" id="KW-1185">Reference proteome</keyword>
<sequence length="66" mass="7492">MLKVSKETFENIIATATGIESDPTEERDLEYSYDIFNSNEDGRQLAFISYKDGEVAGYYIDESLAQ</sequence>
<gene>
    <name evidence="1" type="ORF">GRI39_01865</name>
</gene>
<proteinExistence type="predicted"/>
<comment type="caution">
    <text evidence="1">The sequence shown here is derived from an EMBL/GenBank/DDBJ whole genome shotgun (WGS) entry which is preliminary data.</text>
</comment>
<name>A0A845A3G9_9SPHN</name>
<organism evidence="1 2">
    <name type="scientific">Altericroceibacterium indicum</name>
    <dbReference type="NCBI Taxonomy" id="374177"/>
    <lineage>
        <taxon>Bacteria</taxon>
        <taxon>Pseudomonadati</taxon>
        <taxon>Pseudomonadota</taxon>
        <taxon>Alphaproteobacteria</taxon>
        <taxon>Sphingomonadales</taxon>
        <taxon>Erythrobacteraceae</taxon>
        <taxon>Altericroceibacterium</taxon>
    </lineage>
</organism>
<accession>A0A845A3G9</accession>
<dbReference type="Proteomes" id="UP000460561">
    <property type="component" value="Unassembled WGS sequence"/>
</dbReference>
<dbReference type="RefSeq" id="WP_160737988.1">
    <property type="nucleotide sequence ID" value="NZ_WTYQ01000001.1"/>
</dbReference>
<protein>
    <submittedName>
        <fullName evidence="1">Uncharacterized protein</fullName>
    </submittedName>
</protein>
<dbReference type="AlphaFoldDB" id="A0A845A3G9"/>
<dbReference type="EMBL" id="WTYQ01000001">
    <property type="protein sequence ID" value="MXP24792.1"/>
    <property type="molecule type" value="Genomic_DNA"/>
</dbReference>
<evidence type="ECO:0000313" key="1">
    <source>
        <dbReference type="EMBL" id="MXP24792.1"/>
    </source>
</evidence>
<evidence type="ECO:0000313" key="2">
    <source>
        <dbReference type="Proteomes" id="UP000460561"/>
    </source>
</evidence>
<reference evidence="1 2" key="1">
    <citation type="submission" date="2019-12" db="EMBL/GenBank/DDBJ databases">
        <title>Genomic-based taxomic classification of the family Erythrobacteraceae.</title>
        <authorList>
            <person name="Xu L."/>
        </authorList>
    </citation>
    <scope>NUCLEOTIDE SEQUENCE [LARGE SCALE GENOMIC DNA]</scope>
    <source>
        <strain evidence="1 2">DSM 18604</strain>
    </source>
</reference>